<dbReference type="AlphaFoldDB" id="A0A327MB74"/>
<keyword evidence="4 9" id="KW-0997">Cell inner membrane</keyword>
<sequence>MARSEDVEAAAAGSAMASGGAAPKGGLIAATEAVDRAIALLCQGVLLLAGTALMTVLTANVIARYVLATGGFDWAEEVPQQIFPWFIMAGVALAVQRGGHIAVEWLLGKLTRGGRRALLLAGHALVILAYLALCRQALEVAEIVAIERSPALGLPGSYGYWAIAAGCALLALGTLTILLRIAVLGPEALPQPVPEEQPT</sequence>
<feature type="domain" description="Tripartite ATP-independent periplasmic transporters DctQ component" evidence="10">
    <location>
        <begin position="53"/>
        <end position="180"/>
    </location>
</feature>
<keyword evidence="6 9" id="KW-1133">Transmembrane helix</keyword>
<evidence type="ECO:0000313" key="12">
    <source>
        <dbReference type="Proteomes" id="UP000249065"/>
    </source>
</evidence>
<dbReference type="OrthoDB" id="9791324at2"/>
<dbReference type="GO" id="GO:0005886">
    <property type="term" value="C:plasma membrane"/>
    <property type="evidence" value="ECO:0007669"/>
    <property type="project" value="UniProtKB-SubCell"/>
</dbReference>
<feature type="transmembrane region" description="Helical" evidence="9">
    <location>
        <begin position="158"/>
        <end position="179"/>
    </location>
</feature>
<evidence type="ECO:0000256" key="3">
    <source>
        <dbReference type="ARBA" id="ARBA00022475"/>
    </source>
</evidence>
<keyword evidence="5 9" id="KW-0812">Transmembrane</keyword>
<gene>
    <name evidence="11" type="ORF">DOO78_08395</name>
</gene>
<evidence type="ECO:0000256" key="2">
    <source>
        <dbReference type="ARBA" id="ARBA00022448"/>
    </source>
</evidence>
<dbReference type="InterPro" id="IPR055348">
    <property type="entry name" value="DctQ"/>
</dbReference>
<feature type="transmembrane region" description="Helical" evidence="9">
    <location>
        <begin position="82"/>
        <end position="106"/>
    </location>
</feature>
<evidence type="ECO:0000256" key="7">
    <source>
        <dbReference type="ARBA" id="ARBA00023136"/>
    </source>
</evidence>
<evidence type="ECO:0000313" key="11">
    <source>
        <dbReference type="EMBL" id="RAI59602.1"/>
    </source>
</evidence>
<organism evidence="11 12">
    <name type="scientific">Roseicella frigidaeris</name>
    <dbReference type="NCBI Taxonomy" id="2230885"/>
    <lineage>
        <taxon>Bacteria</taxon>
        <taxon>Pseudomonadati</taxon>
        <taxon>Pseudomonadota</taxon>
        <taxon>Alphaproteobacteria</taxon>
        <taxon>Acetobacterales</taxon>
        <taxon>Roseomonadaceae</taxon>
        <taxon>Roseicella</taxon>
    </lineage>
</organism>
<evidence type="ECO:0000259" key="10">
    <source>
        <dbReference type="Pfam" id="PF04290"/>
    </source>
</evidence>
<dbReference type="GO" id="GO:0022857">
    <property type="term" value="F:transmembrane transporter activity"/>
    <property type="evidence" value="ECO:0007669"/>
    <property type="project" value="UniProtKB-UniRule"/>
</dbReference>
<comment type="caution">
    <text evidence="11">The sequence shown here is derived from an EMBL/GenBank/DDBJ whole genome shotgun (WGS) entry which is preliminary data.</text>
</comment>
<dbReference type="RefSeq" id="WP_111469290.1">
    <property type="nucleotide sequence ID" value="NZ_QLIX01000004.1"/>
</dbReference>
<dbReference type="PANTHER" id="PTHR35011">
    <property type="entry name" value="2,3-DIKETO-L-GULONATE TRAP TRANSPORTER SMALL PERMEASE PROTEIN YIAM"/>
    <property type="match status" value="1"/>
</dbReference>
<protein>
    <recommendedName>
        <fullName evidence="9">TRAP transporter small permease protein</fullName>
    </recommendedName>
</protein>
<evidence type="ECO:0000256" key="8">
    <source>
        <dbReference type="ARBA" id="ARBA00038436"/>
    </source>
</evidence>
<dbReference type="PANTHER" id="PTHR35011:SF2">
    <property type="entry name" value="2,3-DIKETO-L-GULONATE TRAP TRANSPORTER SMALL PERMEASE PROTEIN YIAM"/>
    <property type="match status" value="1"/>
</dbReference>
<comment type="similarity">
    <text evidence="8 9">Belongs to the TRAP transporter small permease family.</text>
</comment>
<proteinExistence type="inferred from homology"/>
<dbReference type="GO" id="GO:0015740">
    <property type="term" value="P:C4-dicarboxylate transport"/>
    <property type="evidence" value="ECO:0007669"/>
    <property type="project" value="TreeGrafter"/>
</dbReference>
<evidence type="ECO:0000256" key="5">
    <source>
        <dbReference type="ARBA" id="ARBA00022692"/>
    </source>
</evidence>
<keyword evidence="2 9" id="KW-0813">Transport</keyword>
<evidence type="ECO:0000256" key="9">
    <source>
        <dbReference type="RuleBase" id="RU369079"/>
    </source>
</evidence>
<keyword evidence="12" id="KW-1185">Reference proteome</keyword>
<dbReference type="Pfam" id="PF04290">
    <property type="entry name" value="DctQ"/>
    <property type="match status" value="1"/>
</dbReference>
<comment type="function">
    <text evidence="9">Part of the tripartite ATP-independent periplasmic (TRAP) transport system.</text>
</comment>
<reference evidence="12" key="1">
    <citation type="submission" date="2018-06" db="EMBL/GenBank/DDBJ databases">
        <authorList>
            <person name="Khan S.A."/>
        </authorList>
    </citation>
    <scope>NUCLEOTIDE SEQUENCE [LARGE SCALE GENOMIC DNA]</scope>
    <source>
        <strain evidence="12">DB-1506</strain>
    </source>
</reference>
<name>A0A327MB74_9PROT</name>
<dbReference type="EMBL" id="QLIX01000004">
    <property type="protein sequence ID" value="RAI59602.1"/>
    <property type="molecule type" value="Genomic_DNA"/>
</dbReference>
<feature type="transmembrane region" description="Helical" evidence="9">
    <location>
        <begin position="118"/>
        <end position="138"/>
    </location>
</feature>
<accession>A0A327MB74</accession>
<keyword evidence="7 9" id="KW-0472">Membrane</keyword>
<comment type="subunit">
    <text evidence="9">The complex comprises the extracytoplasmic solute receptor protein and the two transmembrane proteins.</text>
</comment>
<keyword evidence="3" id="KW-1003">Cell membrane</keyword>
<evidence type="ECO:0000256" key="6">
    <source>
        <dbReference type="ARBA" id="ARBA00022989"/>
    </source>
</evidence>
<comment type="subcellular location">
    <subcellularLocation>
        <location evidence="1 9">Cell inner membrane</location>
        <topology evidence="1 9">Multi-pass membrane protein</topology>
    </subcellularLocation>
</comment>
<evidence type="ECO:0000256" key="1">
    <source>
        <dbReference type="ARBA" id="ARBA00004429"/>
    </source>
</evidence>
<dbReference type="InterPro" id="IPR007387">
    <property type="entry name" value="TRAP_DctQ"/>
</dbReference>
<evidence type="ECO:0000256" key="4">
    <source>
        <dbReference type="ARBA" id="ARBA00022519"/>
    </source>
</evidence>
<dbReference type="Proteomes" id="UP000249065">
    <property type="component" value="Unassembled WGS sequence"/>
</dbReference>
<feature type="transmembrane region" description="Helical" evidence="9">
    <location>
        <begin position="37"/>
        <end position="62"/>
    </location>
</feature>